<name>A0A2M4DFL4_ANODA</name>
<keyword evidence="2" id="KW-0732">Signal</keyword>
<feature type="signal peptide" evidence="2">
    <location>
        <begin position="1"/>
        <end position="29"/>
    </location>
</feature>
<protein>
    <submittedName>
        <fullName evidence="3">Putative secreted protein</fullName>
    </submittedName>
</protein>
<feature type="chain" id="PRO_5014882671" evidence="2">
    <location>
        <begin position="30"/>
        <end position="107"/>
    </location>
</feature>
<proteinExistence type="predicted"/>
<evidence type="ECO:0000256" key="2">
    <source>
        <dbReference type="SAM" id="SignalP"/>
    </source>
</evidence>
<sequence length="107" mass="11506">MVTAFGVVVCLLSRLLLLLLLLLQEPTRGSFPYTRAGQARGPCFNQTTHQHSATLAQLRWCVSVSAERYAMLCANGATGVSTGNGQRQAAPGKGPPRKPPETATRRQ</sequence>
<feature type="compositionally biased region" description="Basic and acidic residues" evidence="1">
    <location>
        <begin position="98"/>
        <end position="107"/>
    </location>
</feature>
<dbReference type="EMBL" id="GGFL01012118">
    <property type="protein sequence ID" value="MBW76296.1"/>
    <property type="molecule type" value="Transcribed_RNA"/>
</dbReference>
<accession>A0A2M4DFL4</accession>
<feature type="compositionally biased region" description="Polar residues" evidence="1">
    <location>
        <begin position="78"/>
        <end position="87"/>
    </location>
</feature>
<feature type="region of interest" description="Disordered" evidence="1">
    <location>
        <begin position="77"/>
        <end position="107"/>
    </location>
</feature>
<evidence type="ECO:0000256" key="1">
    <source>
        <dbReference type="SAM" id="MobiDB-lite"/>
    </source>
</evidence>
<reference evidence="3" key="1">
    <citation type="submission" date="2018-01" db="EMBL/GenBank/DDBJ databases">
        <title>An insight into the sialome of Amazonian anophelines.</title>
        <authorList>
            <person name="Ribeiro J.M."/>
            <person name="Scarpassa V."/>
            <person name="Calvo E."/>
        </authorList>
    </citation>
    <scope>NUCLEOTIDE SEQUENCE</scope>
</reference>
<evidence type="ECO:0000313" key="3">
    <source>
        <dbReference type="EMBL" id="MBW76296.1"/>
    </source>
</evidence>
<dbReference type="AlphaFoldDB" id="A0A2M4DFL4"/>
<organism evidence="3">
    <name type="scientific">Anopheles darlingi</name>
    <name type="common">Mosquito</name>
    <dbReference type="NCBI Taxonomy" id="43151"/>
    <lineage>
        <taxon>Eukaryota</taxon>
        <taxon>Metazoa</taxon>
        <taxon>Ecdysozoa</taxon>
        <taxon>Arthropoda</taxon>
        <taxon>Hexapoda</taxon>
        <taxon>Insecta</taxon>
        <taxon>Pterygota</taxon>
        <taxon>Neoptera</taxon>
        <taxon>Endopterygota</taxon>
        <taxon>Diptera</taxon>
        <taxon>Nematocera</taxon>
        <taxon>Culicoidea</taxon>
        <taxon>Culicidae</taxon>
        <taxon>Anophelinae</taxon>
        <taxon>Anopheles</taxon>
    </lineage>
</organism>